<dbReference type="InterPro" id="IPR018129">
    <property type="entry name" value="PEP_COase_Lys_AS"/>
</dbReference>
<name>A0A136A2A6_9ALTE</name>
<dbReference type="GO" id="GO:0006099">
    <property type="term" value="P:tricarboxylic acid cycle"/>
    <property type="evidence" value="ECO:0007669"/>
    <property type="project" value="InterPro"/>
</dbReference>
<evidence type="ECO:0000256" key="8">
    <source>
        <dbReference type="ARBA" id="ARBA00023300"/>
    </source>
</evidence>
<evidence type="ECO:0000256" key="2">
    <source>
        <dbReference type="ARBA" id="ARBA00003670"/>
    </source>
</evidence>
<dbReference type="InterPro" id="IPR022805">
    <property type="entry name" value="PEP_COase_bac/pln-type"/>
</dbReference>
<dbReference type="NCBIfam" id="NF000584">
    <property type="entry name" value="PRK00009.1"/>
    <property type="match status" value="1"/>
</dbReference>
<comment type="cofactor">
    <cofactor evidence="1 10">
        <name>Mg(2+)</name>
        <dbReference type="ChEBI" id="CHEBI:18420"/>
    </cofactor>
</comment>
<keyword evidence="8 10" id="KW-0120">Carbon dioxide fixation</keyword>
<dbReference type="GO" id="GO:0015977">
    <property type="term" value="P:carbon fixation"/>
    <property type="evidence" value="ECO:0007669"/>
    <property type="project" value="UniProtKB-UniRule"/>
</dbReference>
<comment type="catalytic activity">
    <reaction evidence="9 10">
        <text>oxaloacetate + phosphate = phosphoenolpyruvate + hydrogencarbonate</text>
        <dbReference type="Rhea" id="RHEA:28370"/>
        <dbReference type="ChEBI" id="CHEBI:16452"/>
        <dbReference type="ChEBI" id="CHEBI:17544"/>
        <dbReference type="ChEBI" id="CHEBI:43474"/>
        <dbReference type="ChEBI" id="CHEBI:58702"/>
        <dbReference type="EC" id="4.1.1.31"/>
    </reaction>
</comment>
<evidence type="ECO:0000256" key="5">
    <source>
        <dbReference type="ARBA" id="ARBA00022419"/>
    </source>
</evidence>
<feature type="active site" evidence="10 11">
    <location>
        <position position="133"/>
    </location>
</feature>
<dbReference type="InterPro" id="IPR015813">
    <property type="entry name" value="Pyrv/PenolPyrv_kinase-like_dom"/>
</dbReference>
<dbReference type="InterPro" id="IPR021135">
    <property type="entry name" value="PEP_COase"/>
</dbReference>
<evidence type="ECO:0000256" key="4">
    <source>
        <dbReference type="ARBA" id="ARBA00012305"/>
    </source>
</evidence>
<evidence type="ECO:0000256" key="7">
    <source>
        <dbReference type="ARBA" id="ARBA00023239"/>
    </source>
</evidence>
<evidence type="ECO:0000256" key="10">
    <source>
        <dbReference type="HAMAP-Rule" id="MF_00595"/>
    </source>
</evidence>
<dbReference type="PRINTS" id="PR00150">
    <property type="entry name" value="PEPCARBXLASE"/>
</dbReference>
<proteinExistence type="inferred from homology"/>
<dbReference type="RefSeq" id="WP_068376693.1">
    <property type="nucleotide sequence ID" value="NZ_LSNE01000005.1"/>
</dbReference>
<dbReference type="PROSITE" id="PS00781">
    <property type="entry name" value="PEPCASE_1"/>
    <property type="match status" value="1"/>
</dbReference>
<dbReference type="AlphaFoldDB" id="A0A136A2A6"/>
<dbReference type="HAMAP" id="MF_00595">
    <property type="entry name" value="PEPcase_type1"/>
    <property type="match status" value="1"/>
</dbReference>
<protein>
    <recommendedName>
        <fullName evidence="5 10">Phosphoenolpyruvate carboxylase</fullName>
        <shortName evidence="10">PEPC</shortName>
        <shortName evidence="10">PEPCase</shortName>
        <ecNumber evidence="4 10">4.1.1.31</ecNumber>
    </recommendedName>
</protein>
<gene>
    <name evidence="10" type="primary">ppc</name>
    <name evidence="13" type="ORF">AX660_14585</name>
</gene>
<comment type="subunit">
    <text evidence="10">Homotetramer.</text>
</comment>
<dbReference type="GO" id="GO:0000287">
    <property type="term" value="F:magnesium ion binding"/>
    <property type="evidence" value="ECO:0007669"/>
    <property type="project" value="UniProtKB-UniRule"/>
</dbReference>
<dbReference type="SUPFAM" id="SSF51621">
    <property type="entry name" value="Phosphoenolpyruvate/pyruvate domain"/>
    <property type="match status" value="1"/>
</dbReference>
<feature type="active site" evidence="10 12">
    <location>
        <position position="542"/>
    </location>
</feature>
<evidence type="ECO:0000313" key="14">
    <source>
        <dbReference type="Proteomes" id="UP000070299"/>
    </source>
</evidence>
<evidence type="ECO:0000256" key="9">
    <source>
        <dbReference type="ARBA" id="ARBA00048995"/>
    </source>
</evidence>
<reference evidence="14" key="1">
    <citation type="submission" date="2016-02" db="EMBL/GenBank/DDBJ databases">
        <authorList>
            <person name="Schultz-Johansen M."/>
            <person name="Glaring M.A."/>
            <person name="Bech P.K."/>
            <person name="Stougaard P."/>
        </authorList>
    </citation>
    <scope>NUCLEOTIDE SEQUENCE [LARGE SCALE GENOMIC DNA]</scope>
    <source>
        <strain evidence="14">S66</strain>
    </source>
</reference>
<dbReference type="Proteomes" id="UP000070299">
    <property type="component" value="Unassembled WGS sequence"/>
</dbReference>
<organism evidence="13 14">
    <name type="scientific">Paraglaciecola hydrolytica</name>
    <dbReference type="NCBI Taxonomy" id="1799789"/>
    <lineage>
        <taxon>Bacteria</taxon>
        <taxon>Pseudomonadati</taxon>
        <taxon>Pseudomonadota</taxon>
        <taxon>Gammaproteobacteria</taxon>
        <taxon>Alteromonadales</taxon>
        <taxon>Alteromonadaceae</taxon>
        <taxon>Paraglaciecola</taxon>
    </lineage>
</organism>
<dbReference type="PANTHER" id="PTHR30523">
    <property type="entry name" value="PHOSPHOENOLPYRUVATE CARBOXYLASE"/>
    <property type="match status" value="1"/>
</dbReference>
<keyword evidence="7 10" id="KW-0456">Lyase</keyword>
<evidence type="ECO:0000256" key="11">
    <source>
        <dbReference type="PROSITE-ProRule" id="PRU10111"/>
    </source>
</evidence>
<evidence type="ECO:0000313" key="13">
    <source>
        <dbReference type="EMBL" id="KXI29362.1"/>
    </source>
</evidence>
<keyword evidence="6 10" id="KW-0460">Magnesium</keyword>
<comment type="caution">
    <text evidence="13">The sequence shown here is derived from an EMBL/GenBank/DDBJ whole genome shotgun (WGS) entry which is preliminary data.</text>
</comment>
<accession>A0A136A2A6</accession>
<dbReference type="GO" id="GO:0005829">
    <property type="term" value="C:cytosol"/>
    <property type="evidence" value="ECO:0007669"/>
    <property type="project" value="TreeGrafter"/>
</dbReference>
<keyword evidence="13" id="KW-0670">Pyruvate</keyword>
<sequence length="877" mass="98104">MPHTLDSQLTETVRYLGATLGDTIRDQLGEEWLQRIETIRKDGRKAYQGNDDCAVRLKSLFAELGNDELLTIGRAFSQFLNLANIAEQEFNSNNNADDPIESLFSHLDNANVNAATFAEALQQLHIELVLTAHPTEVTRRTLIHKHSELAKCLSNIHSTGLSAAQRHAVETRISELISQAWHTEEIRTVRPTPVDEARWGFSVIENSLWDAVPEFIRELDQRFLTKYDQAVPLDARLVSIGSWMGGDRDGNPFVTSKVTEQVLLLARKRAAKLFAQDLDILQTELSMSDCNDELRALVGDVLEPYRALLRPLLNKLRKTQEGIIEVLGGGQAATLANAQDWVSSNEELLEPLMACYRSLNACGMQVIARGHLLNTIRRVHCFGIHLLKLDVRQDSERHADVFAELTRYLGIGDYGQWSEEDKQAFLLRELSSKRPLFPPKWQPSDDVQEVLDTCKVIANNSKDGFGIYIISMASLPSDVLSVVLLLKELGVTWPMPVAPLFETLDDLNNAASVIKQLMSIDWYRGYIQGHQYVMIGYSDSAKDAGAMAAGWAQYESQEALVAVAEQNNVELTLFHGRGGTIGRGGLPAHAAILSQPPGSLKGGFRVTEQGETIRYKFGMSILAQRSLNMYASAILEALILPPPAPKQAWRDAVIKLAANGRDNYRKIVRHDENFVPYFRVATPEQELGKLPLGSRPAKRKPTGGIESLRAIPWIFAWAQTRMVLPSWLGVMKAVQTSLDEGQRPVIDDMLQNWPFFNSRLSMLDMVFNKADPRISAEYDKRLVSEDLRHFGDALRDELQASIVLLLELLKQKTVMESDPKGAVSMSIRASYLEPLHYLQIELLNRIRKLDDIDSDPVLERAMMVAIAGIAVGMRNTG</sequence>
<dbReference type="PROSITE" id="PS00393">
    <property type="entry name" value="PEPCASE_2"/>
    <property type="match status" value="1"/>
</dbReference>
<evidence type="ECO:0000256" key="3">
    <source>
        <dbReference type="ARBA" id="ARBA00008346"/>
    </source>
</evidence>
<evidence type="ECO:0000256" key="1">
    <source>
        <dbReference type="ARBA" id="ARBA00001946"/>
    </source>
</evidence>
<comment type="function">
    <text evidence="2 10">Forms oxaloacetate, a four-carbon dicarboxylic acid source for the tricarboxylic acid cycle.</text>
</comment>
<evidence type="ECO:0000256" key="6">
    <source>
        <dbReference type="ARBA" id="ARBA00022842"/>
    </source>
</evidence>
<keyword evidence="14" id="KW-1185">Reference proteome</keyword>
<dbReference type="STRING" id="1799789.AX660_14585"/>
<dbReference type="GO" id="GO:0008964">
    <property type="term" value="F:phosphoenolpyruvate carboxylase activity"/>
    <property type="evidence" value="ECO:0007669"/>
    <property type="project" value="UniProtKB-UniRule"/>
</dbReference>
<dbReference type="Pfam" id="PF00311">
    <property type="entry name" value="PEPcase"/>
    <property type="match status" value="1"/>
</dbReference>
<dbReference type="EC" id="4.1.1.31" evidence="4 10"/>
<dbReference type="InterPro" id="IPR033129">
    <property type="entry name" value="PEPCASE_His_AS"/>
</dbReference>
<dbReference type="GO" id="GO:0006107">
    <property type="term" value="P:oxaloacetate metabolic process"/>
    <property type="evidence" value="ECO:0007669"/>
    <property type="project" value="UniProtKB-UniRule"/>
</dbReference>
<dbReference type="Gene3D" id="1.20.1440.90">
    <property type="entry name" value="Phosphoenolpyruvate/pyruvate domain"/>
    <property type="match status" value="1"/>
</dbReference>
<dbReference type="EMBL" id="LSNE01000005">
    <property type="protein sequence ID" value="KXI29362.1"/>
    <property type="molecule type" value="Genomic_DNA"/>
</dbReference>
<dbReference type="PANTHER" id="PTHR30523:SF6">
    <property type="entry name" value="PHOSPHOENOLPYRUVATE CARBOXYLASE"/>
    <property type="match status" value="1"/>
</dbReference>
<evidence type="ECO:0000256" key="12">
    <source>
        <dbReference type="PROSITE-ProRule" id="PRU10112"/>
    </source>
</evidence>
<dbReference type="OrthoDB" id="9768133at2"/>
<comment type="similarity">
    <text evidence="3 10">Belongs to the PEPCase type 1 family.</text>
</comment>